<feature type="signal peptide" evidence="1">
    <location>
        <begin position="1"/>
        <end position="18"/>
    </location>
</feature>
<sequence length="141" mass="15176">MRPSRMLLLLPLAVSVATTHIKQRDDQVATIEEAINEPHSLDERALVERDTQGILLACITGAGSAFQAYTGCYLTAFRNDPRTLAVRMDRTHRGRLSHVLVILSGGALARAVTEVVEVLPGAVVHIFTHGASTVSFSNSGT</sequence>
<dbReference type="AlphaFoldDB" id="A0A220D8Q3"/>
<reference evidence="2" key="1">
    <citation type="submission" date="2016-06" db="EMBL/GenBank/DDBJ databases">
        <title>Investigating the diversity of effector genes in the banana pathogen, Fusarium oxysporum f.sp. cubense, reveals evidence of horizontal gene transfer.</title>
        <authorList>
            <person name="Czislowski E.J."/>
            <person name="Fraser-Smith S."/>
            <person name="Zander M."/>
            <person name="O'Neill W."/>
            <person name="Meldrum R."/>
            <person name="Tran-Nguyen L."/>
            <person name="Batley J."/>
            <person name="Aitken E.A.B."/>
        </authorList>
    </citation>
    <scope>NUCLEOTIDE SEQUENCE</scope>
    <source>
        <strain evidence="2">NTDPI36955</strain>
    </source>
</reference>
<organism evidence="2">
    <name type="scientific">Fusarium oxysporum f. sp. niveum</name>
    <dbReference type="NCBI Taxonomy" id="120297"/>
    <lineage>
        <taxon>Eukaryota</taxon>
        <taxon>Fungi</taxon>
        <taxon>Dikarya</taxon>
        <taxon>Ascomycota</taxon>
        <taxon>Pezizomycotina</taxon>
        <taxon>Sordariomycetes</taxon>
        <taxon>Hypocreomycetidae</taxon>
        <taxon>Hypocreales</taxon>
        <taxon>Nectriaceae</taxon>
        <taxon>Fusarium</taxon>
        <taxon>Fusarium oxysporum species complex</taxon>
    </lineage>
</organism>
<dbReference type="EMBL" id="KX435039">
    <property type="protein sequence ID" value="ARR28630.1"/>
    <property type="molecule type" value="Genomic_DNA"/>
</dbReference>
<evidence type="ECO:0000313" key="2">
    <source>
        <dbReference type="EMBL" id="ARR28630.1"/>
    </source>
</evidence>
<accession>A0A220D8Q3</accession>
<proteinExistence type="predicted"/>
<name>A0A220D8Q3_FUSOX</name>
<feature type="chain" id="PRO_5012826839" evidence="1">
    <location>
        <begin position="19"/>
        <end position="141"/>
    </location>
</feature>
<protein>
    <submittedName>
        <fullName evidence="2">Secreted in xylem 8</fullName>
    </submittedName>
</protein>
<gene>
    <name evidence="2" type="primary">SIX8</name>
</gene>
<evidence type="ECO:0000256" key="1">
    <source>
        <dbReference type="SAM" id="SignalP"/>
    </source>
</evidence>
<keyword evidence="1" id="KW-0732">Signal</keyword>